<evidence type="ECO:0008006" key="5">
    <source>
        <dbReference type="Google" id="ProtNLM"/>
    </source>
</evidence>
<accession>A0A9D2EMQ5</accession>
<comment type="caution">
    <text evidence="3">The sequence shown here is derived from an EMBL/GenBank/DDBJ whole genome shotgun (WGS) entry which is preliminary data.</text>
</comment>
<reference evidence="3" key="1">
    <citation type="journal article" date="2021" name="PeerJ">
        <title>Extensive microbial diversity within the chicken gut microbiome revealed by metagenomics and culture.</title>
        <authorList>
            <person name="Gilroy R."/>
            <person name="Ravi A."/>
            <person name="Getino M."/>
            <person name="Pursley I."/>
            <person name="Horton D.L."/>
            <person name="Alikhan N.F."/>
            <person name="Baker D."/>
            <person name="Gharbi K."/>
            <person name="Hall N."/>
            <person name="Watson M."/>
            <person name="Adriaenssens E.M."/>
            <person name="Foster-Nyarko E."/>
            <person name="Jarju S."/>
            <person name="Secka A."/>
            <person name="Antonio M."/>
            <person name="Oren A."/>
            <person name="Chaudhuri R.R."/>
            <person name="La Ragione R."/>
            <person name="Hildebrand F."/>
            <person name="Pallen M.J."/>
        </authorList>
    </citation>
    <scope>NUCLEOTIDE SEQUENCE</scope>
    <source>
        <strain evidence="3">CHK179-28034</strain>
    </source>
</reference>
<sequence length="197" mass="20818">MRLKKSVMIMLFLLTAAFAVSGCGNNADTQESTAASGTTEQKNDANSPENMTGTEDKVGKDTVGDAADDVGDAAKDIADGAGDAAKDIVEGAGEAADDVADGVGDAIDNLGGGSFDSYDDAKTYLLEKLKKDNSGANYEVRDEIKDLTAYNNNDSGAEGYQFSVYETDGNEKIGIYYVDKDTGKIYRYMGKNSIEAY</sequence>
<evidence type="ECO:0000313" key="3">
    <source>
        <dbReference type="EMBL" id="HIZ40215.1"/>
    </source>
</evidence>
<protein>
    <recommendedName>
        <fullName evidence="5">Ubiquinone biosynthesis protein</fullName>
    </recommendedName>
</protein>
<proteinExistence type="predicted"/>
<dbReference type="Proteomes" id="UP000824049">
    <property type="component" value="Unassembled WGS sequence"/>
</dbReference>
<evidence type="ECO:0000313" key="4">
    <source>
        <dbReference type="Proteomes" id="UP000824049"/>
    </source>
</evidence>
<name>A0A9D2EMQ5_9FIRM</name>
<keyword evidence="2" id="KW-0732">Signal</keyword>
<feature type="compositionally biased region" description="Polar residues" evidence="1">
    <location>
        <begin position="26"/>
        <end position="53"/>
    </location>
</feature>
<organism evidence="3 4">
    <name type="scientific">Candidatus Anaerobutyricum stercoris</name>
    <dbReference type="NCBI Taxonomy" id="2838457"/>
    <lineage>
        <taxon>Bacteria</taxon>
        <taxon>Bacillati</taxon>
        <taxon>Bacillota</taxon>
        <taxon>Clostridia</taxon>
        <taxon>Lachnospirales</taxon>
        <taxon>Lachnospiraceae</taxon>
        <taxon>Anaerobutyricum</taxon>
    </lineage>
</organism>
<evidence type="ECO:0000256" key="2">
    <source>
        <dbReference type="SAM" id="SignalP"/>
    </source>
</evidence>
<dbReference type="Gene3D" id="1.20.120.20">
    <property type="entry name" value="Apolipoprotein"/>
    <property type="match status" value="1"/>
</dbReference>
<dbReference type="EMBL" id="DXBR01000089">
    <property type="protein sequence ID" value="HIZ40215.1"/>
    <property type="molecule type" value="Genomic_DNA"/>
</dbReference>
<feature type="chain" id="PRO_5039682128" description="Ubiquinone biosynthesis protein" evidence="2">
    <location>
        <begin position="22"/>
        <end position="197"/>
    </location>
</feature>
<gene>
    <name evidence="3" type="ORF">H9968_09925</name>
</gene>
<reference evidence="3" key="2">
    <citation type="submission" date="2021-04" db="EMBL/GenBank/DDBJ databases">
        <authorList>
            <person name="Gilroy R."/>
        </authorList>
    </citation>
    <scope>NUCLEOTIDE SEQUENCE</scope>
    <source>
        <strain evidence="3">CHK179-28034</strain>
    </source>
</reference>
<dbReference type="PROSITE" id="PS51257">
    <property type="entry name" value="PROKAR_LIPOPROTEIN"/>
    <property type="match status" value="1"/>
</dbReference>
<evidence type="ECO:0000256" key="1">
    <source>
        <dbReference type="SAM" id="MobiDB-lite"/>
    </source>
</evidence>
<feature type="region of interest" description="Disordered" evidence="1">
    <location>
        <begin position="26"/>
        <end position="66"/>
    </location>
</feature>
<feature type="signal peptide" evidence="2">
    <location>
        <begin position="1"/>
        <end position="21"/>
    </location>
</feature>
<dbReference type="AlphaFoldDB" id="A0A9D2EMQ5"/>
<feature type="compositionally biased region" description="Basic and acidic residues" evidence="1">
    <location>
        <begin position="54"/>
        <end position="63"/>
    </location>
</feature>